<dbReference type="Gene3D" id="1.10.10.10">
    <property type="entry name" value="Winged helix-like DNA-binding domain superfamily/Winged helix DNA-binding domain"/>
    <property type="match status" value="1"/>
</dbReference>
<dbReference type="AlphaFoldDB" id="A0A0R2JNS1"/>
<evidence type="ECO:0000256" key="1">
    <source>
        <dbReference type="ARBA" id="ARBA00023015"/>
    </source>
</evidence>
<dbReference type="Proteomes" id="UP000051673">
    <property type="component" value="Unassembled WGS sequence"/>
</dbReference>
<keyword evidence="6" id="KW-1185">Reference proteome</keyword>
<comment type="caution">
    <text evidence="5">The sequence shown here is derived from an EMBL/GenBank/DDBJ whole genome shotgun (WGS) entry which is preliminary data.</text>
</comment>
<sequence length="105" mass="11792">MIENKKALSETNVITALSTLKGKWIIPILIQICAGNIHFGTLLRSVPNINPRSLAHSLKFLENEGVLQKEDCHTIPPKFAYHLTPKGNALKPILHALDDWTNDYH</sequence>
<dbReference type="PANTHER" id="PTHR33204">
    <property type="entry name" value="TRANSCRIPTIONAL REGULATOR, MARR FAMILY"/>
    <property type="match status" value="1"/>
</dbReference>
<keyword evidence="1" id="KW-0805">Transcription regulation</keyword>
<keyword evidence="3" id="KW-0804">Transcription</keyword>
<dbReference type="InterPro" id="IPR036388">
    <property type="entry name" value="WH-like_DNA-bd_sf"/>
</dbReference>
<dbReference type="STRING" id="1620.IV67_GL000768"/>
<dbReference type="RefSeq" id="WP_057788309.1">
    <property type="nucleotide sequence ID" value="NZ_CBDALJ010000004.1"/>
</dbReference>
<dbReference type="OrthoDB" id="9791143at2"/>
<dbReference type="EMBL" id="JQCD01000029">
    <property type="protein sequence ID" value="KRN76508.1"/>
    <property type="molecule type" value="Genomic_DNA"/>
</dbReference>
<dbReference type="InterPro" id="IPR036390">
    <property type="entry name" value="WH_DNA-bd_sf"/>
</dbReference>
<protein>
    <recommendedName>
        <fullName evidence="4">HTH hxlR-type domain-containing protein</fullName>
    </recommendedName>
</protein>
<reference evidence="5 6" key="1">
    <citation type="journal article" date="2015" name="Genome Announc.">
        <title>Expanding the biotechnology potential of lactobacilli through comparative genomics of 213 strains and associated genera.</title>
        <authorList>
            <person name="Sun Z."/>
            <person name="Harris H.M."/>
            <person name="McCann A."/>
            <person name="Guo C."/>
            <person name="Argimon S."/>
            <person name="Zhang W."/>
            <person name="Yang X."/>
            <person name="Jeffery I.B."/>
            <person name="Cooney J.C."/>
            <person name="Kagawa T.F."/>
            <person name="Liu W."/>
            <person name="Song Y."/>
            <person name="Salvetti E."/>
            <person name="Wrobel A."/>
            <person name="Rasinkangas P."/>
            <person name="Parkhill J."/>
            <person name="Rea M.C."/>
            <person name="O'Sullivan O."/>
            <person name="Ritari J."/>
            <person name="Douillard F.P."/>
            <person name="Paul Ross R."/>
            <person name="Yang R."/>
            <person name="Briner A.E."/>
            <person name="Felis G.E."/>
            <person name="de Vos W.M."/>
            <person name="Barrangou R."/>
            <person name="Klaenhammer T.R."/>
            <person name="Caufield P.W."/>
            <person name="Cui Y."/>
            <person name="Zhang H."/>
            <person name="O'Toole P.W."/>
        </authorList>
    </citation>
    <scope>NUCLEOTIDE SEQUENCE [LARGE SCALE GENOMIC DNA]</scope>
    <source>
        <strain evidence="5 6">DSM 20014</strain>
    </source>
</reference>
<gene>
    <name evidence="5" type="ORF">IV67_GL000768</name>
</gene>
<proteinExistence type="predicted"/>
<evidence type="ECO:0000313" key="5">
    <source>
        <dbReference type="EMBL" id="KRN76508.1"/>
    </source>
</evidence>
<evidence type="ECO:0000256" key="3">
    <source>
        <dbReference type="ARBA" id="ARBA00023163"/>
    </source>
</evidence>
<evidence type="ECO:0000259" key="4">
    <source>
        <dbReference type="PROSITE" id="PS51118"/>
    </source>
</evidence>
<keyword evidence="2" id="KW-0238">DNA-binding</keyword>
<name>A0A0R2JNS1_9LACO</name>
<dbReference type="SUPFAM" id="SSF46785">
    <property type="entry name" value="Winged helix' DNA-binding domain"/>
    <property type="match status" value="1"/>
</dbReference>
<dbReference type="PROSITE" id="PS51118">
    <property type="entry name" value="HTH_HXLR"/>
    <property type="match status" value="1"/>
</dbReference>
<dbReference type="GO" id="GO:0003677">
    <property type="term" value="F:DNA binding"/>
    <property type="evidence" value="ECO:0007669"/>
    <property type="project" value="UniProtKB-KW"/>
</dbReference>
<dbReference type="Pfam" id="PF01638">
    <property type="entry name" value="HxlR"/>
    <property type="match status" value="1"/>
</dbReference>
<accession>A0A0R2JNS1</accession>
<evidence type="ECO:0000313" key="6">
    <source>
        <dbReference type="Proteomes" id="UP000051673"/>
    </source>
</evidence>
<dbReference type="InterPro" id="IPR002577">
    <property type="entry name" value="HTH_HxlR"/>
</dbReference>
<evidence type="ECO:0000256" key="2">
    <source>
        <dbReference type="ARBA" id="ARBA00023125"/>
    </source>
</evidence>
<dbReference type="PATRIC" id="fig|1620.3.peg.782"/>
<organism evidence="5 6">
    <name type="scientific">Weissella minor</name>
    <dbReference type="NCBI Taxonomy" id="1620"/>
    <lineage>
        <taxon>Bacteria</taxon>
        <taxon>Bacillati</taxon>
        <taxon>Bacillota</taxon>
        <taxon>Bacilli</taxon>
        <taxon>Lactobacillales</taxon>
        <taxon>Lactobacillaceae</taxon>
        <taxon>Weissella</taxon>
    </lineage>
</organism>
<feature type="domain" description="HTH hxlR-type" evidence="4">
    <location>
        <begin position="9"/>
        <end position="105"/>
    </location>
</feature>